<dbReference type="Pfam" id="PF00425">
    <property type="entry name" value="Chorismate_bind"/>
    <property type="match status" value="1"/>
</dbReference>
<dbReference type="UniPathway" id="UPA01057">
    <property type="reaction ID" value="UER00163"/>
</dbReference>
<feature type="active site" description="Proton donor" evidence="4">
    <location>
        <position position="268"/>
    </location>
</feature>
<evidence type="ECO:0000256" key="4">
    <source>
        <dbReference type="HAMAP-Rule" id="MF_01935"/>
    </source>
</evidence>
<evidence type="ECO:0000256" key="3">
    <source>
        <dbReference type="ARBA" id="ARBA00023235"/>
    </source>
</evidence>
<protein>
    <recommendedName>
        <fullName evidence="4">Isochorismate synthase MenF</fullName>
        <ecNumber evidence="4">5.4.4.2</ecNumber>
    </recommendedName>
    <alternativeName>
        <fullName evidence="4">Isochorismate mutase</fullName>
    </alternativeName>
</protein>
<dbReference type="Gene3D" id="3.60.120.10">
    <property type="entry name" value="Anthranilate synthase"/>
    <property type="match status" value="1"/>
</dbReference>
<dbReference type="AlphaFoldDB" id="A0A2T1GDI8"/>
<comment type="catalytic activity">
    <reaction evidence="1 4">
        <text>chorismate = isochorismate</text>
        <dbReference type="Rhea" id="RHEA:18985"/>
        <dbReference type="ChEBI" id="CHEBI:29748"/>
        <dbReference type="ChEBI" id="CHEBI:29780"/>
        <dbReference type="EC" id="5.4.4.2"/>
    </reaction>
</comment>
<dbReference type="SUPFAM" id="SSF56322">
    <property type="entry name" value="ADC synthase"/>
    <property type="match status" value="1"/>
</dbReference>
<feature type="binding site" evidence="4">
    <location>
        <position position="446"/>
    </location>
    <ligand>
        <name>Mg(2+)</name>
        <dbReference type="ChEBI" id="CHEBI:18420"/>
    </ligand>
</feature>
<evidence type="ECO:0000259" key="5">
    <source>
        <dbReference type="Pfam" id="PF00425"/>
    </source>
</evidence>
<keyword evidence="4" id="KW-0474">Menaquinone biosynthesis</keyword>
<dbReference type="InterPro" id="IPR034681">
    <property type="entry name" value="MenF"/>
</dbReference>
<dbReference type="GO" id="GO:0009234">
    <property type="term" value="P:menaquinone biosynthetic process"/>
    <property type="evidence" value="ECO:0007669"/>
    <property type="project" value="UniProtKB-UniRule"/>
</dbReference>
<feature type="domain" description="Chorismate-utilising enzyme C-terminal" evidence="5">
    <location>
        <begin position="198"/>
        <end position="450"/>
    </location>
</feature>
<proteinExistence type="inferred from homology"/>
<dbReference type="EMBL" id="PVWO01000179">
    <property type="protein sequence ID" value="PSB55558.1"/>
    <property type="molecule type" value="Genomic_DNA"/>
</dbReference>
<evidence type="ECO:0000256" key="2">
    <source>
        <dbReference type="ARBA" id="ARBA00005297"/>
    </source>
</evidence>
<feature type="active site" description="Proton acceptor" evidence="4">
    <location>
        <position position="218"/>
    </location>
</feature>
<dbReference type="PANTHER" id="PTHR42839">
    <property type="entry name" value="ISOCHORISMATE SYNTHASE ENTC"/>
    <property type="match status" value="1"/>
</dbReference>
<dbReference type="GO" id="GO:0008909">
    <property type="term" value="F:isochorismate synthase activity"/>
    <property type="evidence" value="ECO:0007669"/>
    <property type="project" value="UniProtKB-UniRule"/>
</dbReference>
<evidence type="ECO:0000256" key="1">
    <source>
        <dbReference type="ARBA" id="ARBA00000799"/>
    </source>
</evidence>
<dbReference type="InterPro" id="IPR005801">
    <property type="entry name" value="ADC_synthase"/>
</dbReference>
<organism evidence="6 7">
    <name type="scientific">Chamaesiphon polymorphus CCALA 037</name>
    <dbReference type="NCBI Taxonomy" id="2107692"/>
    <lineage>
        <taxon>Bacteria</taxon>
        <taxon>Bacillati</taxon>
        <taxon>Cyanobacteriota</taxon>
        <taxon>Cyanophyceae</taxon>
        <taxon>Gomontiellales</taxon>
        <taxon>Chamaesiphonaceae</taxon>
        <taxon>Chamaesiphon</taxon>
    </lineage>
</organism>
<sequence length="472" mass="53590">MDHYLTIAAQVQNFFKYDLIALPPEMVGKVLRIEVQISTLEPLSWLARQKSDVKTYWCDRQGNFTMAGVGTVATIDGDRPIDYPDIFGQLRQSLSLLFPHVRYYGGIGFSQSKSISPIWESFGNYRFVVPRFEILVRGLETFFACNFTLNSLPNLGHEIWETELATILDELARIDFSQQELPTELPLQIARLDRPNRVEWQRNIELALAKFNALNLDKIVLARRSTLTFTHNLQPQLLLRSLKPHNPHSYHFCFQIDPTTAFIGTSPERLYSRADRLLKTEAIAGTRQRGTSASIDRELGDNLRTSLKDIHEHELVVTNLRGVLTELCHSVTIDDESAILKLNKVQHLYTQCQGLLKSHLTDADILPKLHPTPAVGGFPRTPALKLIQELEPFERGWYAAPVGWVGYDDVEFAVAIRSGAIDRDRLFLFAGAGIVRGSQSAEEWAEIENKIRHYTDLFTDLPPQQIIDLSLA</sequence>
<evidence type="ECO:0000313" key="6">
    <source>
        <dbReference type="EMBL" id="PSB55558.1"/>
    </source>
</evidence>
<dbReference type="RefSeq" id="WP_106306054.1">
    <property type="nucleotide sequence ID" value="NZ_PVWO01000179.1"/>
</dbReference>
<comment type="cofactor">
    <cofactor evidence="4">
        <name>Mg(2+)</name>
        <dbReference type="ChEBI" id="CHEBI:18420"/>
    </cofactor>
</comment>
<reference evidence="6 7" key="1">
    <citation type="submission" date="2018-03" db="EMBL/GenBank/DDBJ databases">
        <title>The ancient ancestry and fast evolution of plastids.</title>
        <authorList>
            <person name="Moore K.R."/>
            <person name="Magnabosco C."/>
            <person name="Momper L."/>
            <person name="Gold D.A."/>
            <person name="Bosak T."/>
            <person name="Fournier G.P."/>
        </authorList>
    </citation>
    <scope>NUCLEOTIDE SEQUENCE [LARGE SCALE GENOMIC DNA]</scope>
    <source>
        <strain evidence="6 7">CCALA 037</strain>
    </source>
</reference>
<dbReference type="OrthoDB" id="9803598at2"/>
<dbReference type="PANTHER" id="PTHR42839:SF2">
    <property type="entry name" value="ISOCHORISMATE SYNTHASE ENTC"/>
    <property type="match status" value="1"/>
</dbReference>
<name>A0A2T1GDI8_9CYAN</name>
<keyword evidence="4" id="KW-0460">Magnesium</keyword>
<comment type="caution">
    <text evidence="6">The sequence shown here is derived from an EMBL/GenBank/DDBJ whole genome shotgun (WGS) entry which is preliminary data.</text>
</comment>
<evidence type="ECO:0000313" key="7">
    <source>
        <dbReference type="Proteomes" id="UP000238937"/>
    </source>
</evidence>
<dbReference type="InterPro" id="IPR015890">
    <property type="entry name" value="Chorismate_C"/>
</dbReference>
<comment type="function">
    <text evidence="4">Catalyzes the conversion of chorismate to isochorismate.</text>
</comment>
<dbReference type="HAMAP" id="MF_01935">
    <property type="entry name" value="MenF"/>
    <property type="match status" value="1"/>
</dbReference>
<comment type="pathway">
    <text evidence="4">Quinol/quinone metabolism; 1,4-dihydroxy-2-naphthoate biosynthesis; 1,4-dihydroxy-2-naphthoate from chorismate: step 1/7.</text>
</comment>
<gene>
    <name evidence="4" type="primary">menF</name>
    <name evidence="6" type="ORF">C7B77_14610</name>
</gene>
<comment type="similarity">
    <text evidence="2 4">Belongs to the isochorismate synthase family.</text>
</comment>
<keyword evidence="7" id="KW-1185">Reference proteome</keyword>
<feature type="binding site" evidence="4">
    <location>
        <position position="312"/>
    </location>
    <ligand>
        <name>Mg(2+)</name>
        <dbReference type="ChEBI" id="CHEBI:18420"/>
    </ligand>
</feature>
<dbReference type="NCBIfam" id="TIGR00543">
    <property type="entry name" value="isochor_syn"/>
    <property type="match status" value="1"/>
</dbReference>
<accession>A0A2T1GDI8</accession>
<dbReference type="InterPro" id="IPR004561">
    <property type="entry name" value="IsoChor_synthase"/>
</dbReference>
<comment type="pathway">
    <text evidence="4">Quinol/quinone metabolism; menaquinone biosynthesis.</text>
</comment>
<keyword evidence="3 4" id="KW-0413">Isomerase</keyword>
<dbReference type="EC" id="5.4.4.2" evidence="4"/>
<dbReference type="Proteomes" id="UP000238937">
    <property type="component" value="Unassembled WGS sequence"/>
</dbReference>
<keyword evidence="4" id="KW-0479">Metal-binding</keyword>
<dbReference type="GO" id="GO:0000287">
    <property type="term" value="F:magnesium ion binding"/>
    <property type="evidence" value="ECO:0007669"/>
    <property type="project" value="UniProtKB-UniRule"/>
</dbReference>
<dbReference type="UniPathway" id="UPA00079"/>